<evidence type="ECO:0008006" key="3">
    <source>
        <dbReference type="Google" id="ProtNLM"/>
    </source>
</evidence>
<keyword evidence="2" id="KW-1185">Reference proteome</keyword>
<comment type="caution">
    <text evidence="1">The sequence shown here is derived from an EMBL/GenBank/DDBJ whole genome shotgun (WGS) entry which is preliminary data.</text>
</comment>
<proteinExistence type="predicted"/>
<dbReference type="EMBL" id="APPN01000045">
    <property type="protein sequence ID" value="ENV35361.1"/>
    <property type="molecule type" value="Genomic_DNA"/>
</dbReference>
<evidence type="ECO:0000313" key="2">
    <source>
        <dbReference type="Proteomes" id="UP000013117"/>
    </source>
</evidence>
<dbReference type="PROSITE" id="PS51257">
    <property type="entry name" value="PROKAR_LIPOPROTEIN"/>
    <property type="match status" value="1"/>
</dbReference>
<dbReference type="Proteomes" id="UP000013117">
    <property type="component" value="Unassembled WGS sequence"/>
</dbReference>
<dbReference type="eggNOG" id="ENOG5032WPI">
    <property type="taxonomic scope" value="Bacteria"/>
</dbReference>
<dbReference type="PATRIC" id="fig|1120926.3.peg.359"/>
<dbReference type="HOGENOM" id="CLU_1335150_0_0_6"/>
<name>N8YFB1_9GAMM</name>
<sequence length="205" mass="23002">MKNGVILNKSFLVLACLVGMVGCSEPQHQQEKNKAEHQNAKMHDVFELPNKQTTYETIAVQNVPANTALFTALENKLALDHFQIVEKEHGRSWSEADCVKNKIIYVKGDGIRSYLAKSSKPIGKNTYPDFVLLVFSFDDENKAAQHFTTLQAAVDSMGGYCNGKSPEKIVRSGSEIFYFTTRAEAFRTHINQYADFVANFENKSP</sequence>
<organism evidence="1 2">
    <name type="scientific">Acinetobacter gerneri DSM 14967 = CIP 107464 = MTCC 9824</name>
    <dbReference type="NCBI Taxonomy" id="1120926"/>
    <lineage>
        <taxon>Bacteria</taxon>
        <taxon>Pseudomonadati</taxon>
        <taxon>Pseudomonadota</taxon>
        <taxon>Gammaproteobacteria</taxon>
        <taxon>Moraxellales</taxon>
        <taxon>Moraxellaceae</taxon>
        <taxon>Acinetobacter</taxon>
    </lineage>
</organism>
<dbReference type="STRING" id="202952.GCA_000747725_03220"/>
<accession>N8YFB1</accession>
<reference evidence="1 2" key="1">
    <citation type="submission" date="2013-02" db="EMBL/GenBank/DDBJ databases">
        <title>The Genome Sequence of Acinetobacter gerneri CIP 107464.</title>
        <authorList>
            <consortium name="The Broad Institute Genome Sequencing Platform"/>
            <consortium name="The Broad Institute Genome Sequencing Center for Infectious Disease"/>
            <person name="Cerqueira G."/>
            <person name="Feldgarden M."/>
            <person name="Courvalin P."/>
            <person name="Perichon B."/>
            <person name="Grillot-Courvalin C."/>
            <person name="Clermont D."/>
            <person name="Rocha E."/>
            <person name="Yoon E.-J."/>
            <person name="Nemec A."/>
            <person name="Walker B."/>
            <person name="Young S.K."/>
            <person name="Zeng Q."/>
            <person name="Gargeya S."/>
            <person name="Fitzgerald M."/>
            <person name="Haas B."/>
            <person name="Abouelleil A."/>
            <person name="Alvarado L."/>
            <person name="Arachchi H.M."/>
            <person name="Berlin A.M."/>
            <person name="Chapman S.B."/>
            <person name="Dewar J."/>
            <person name="Goldberg J."/>
            <person name="Griggs A."/>
            <person name="Gujja S."/>
            <person name="Hansen M."/>
            <person name="Howarth C."/>
            <person name="Imamovic A."/>
            <person name="Larimer J."/>
            <person name="McCowan C."/>
            <person name="Murphy C."/>
            <person name="Neiman D."/>
            <person name="Pearson M."/>
            <person name="Priest M."/>
            <person name="Roberts A."/>
            <person name="Saif S."/>
            <person name="Shea T."/>
            <person name="Sisk P."/>
            <person name="Sykes S."/>
            <person name="Wortman J."/>
            <person name="Nusbaum C."/>
            <person name="Birren B."/>
        </authorList>
    </citation>
    <scope>NUCLEOTIDE SEQUENCE [LARGE SCALE GENOMIC DNA]</scope>
    <source>
        <strain evidence="1 2">CIP 107464</strain>
    </source>
</reference>
<evidence type="ECO:0000313" key="1">
    <source>
        <dbReference type="EMBL" id="ENV35361.1"/>
    </source>
</evidence>
<dbReference type="AlphaFoldDB" id="N8YFB1"/>
<protein>
    <recommendedName>
        <fullName evidence="3">Lipoprotein</fullName>
    </recommendedName>
</protein>
<gene>
    <name evidence="1" type="ORF">F960_00399</name>
</gene>